<evidence type="ECO:0000256" key="1">
    <source>
        <dbReference type="SAM" id="Phobius"/>
    </source>
</evidence>
<feature type="transmembrane region" description="Helical" evidence="1">
    <location>
        <begin position="77"/>
        <end position="94"/>
    </location>
</feature>
<dbReference type="Proteomes" id="UP001430953">
    <property type="component" value="Unassembled WGS sequence"/>
</dbReference>
<keyword evidence="1" id="KW-1133">Transmembrane helix</keyword>
<keyword evidence="3" id="KW-1185">Reference proteome</keyword>
<gene>
    <name evidence="2" type="ORF">PUN28_003712</name>
</gene>
<keyword evidence="1" id="KW-0472">Membrane</keyword>
<keyword evidence="1" id="KW-0812">Transmembrane</keyword>
<comment type="caution">
    <text evidence="2">The sequence shown here is derived from an EMBL/GenBank/DDBJ whole genome shotgun (WGS) entry which is preliminary data.</text>
</comment>
<protein>
    <submittedName>
        <fullName evidence="2">Uncharacterized protein</fullName>
    </submittedName>
</protein>
<dbReference type="EMBL" id="JADYXP020000003">
    <property type="protein sequence ID" value="KAL0128557.1"/>
    <property type="molecule type" value="Genomic_DNA"/>
</dbReference>
<accession>A0AAW2GP26</accession>
<evidence type="ECO:0000313" key="3">
    <source>
        <dbReference type="Proteomes" id="UP001430953"/>
    </source>
</evidence>
<name>A0AAW2GP26_9HYME</name>
<reference evidence="2 3" key="1">
    <citation type="submission" date="2023-03" db="EMBL/GenBank/DDBJ databases">
        <title>High recombination rates correlate with genetic variation in Cardiocondyla obscurior ants.</title>
        <authorList>
            <person name="Errbii M."/>
        </authorList>
    </citation>
    <scope>NUCLEOTIDE SEQUENCE [LARGE SCALE GENOMIC DNA]</scope>
    <source>
        <strain evidence="2">Alpha-2009</strain>
        <tissue evidence="2">Whole body</tissue>
    </source>
</reference>
<organism evidence="2 3">
    <name type="scientific">Cardiocondyla obscurior</name>
    <dbReference type="NCBI Taxonomy" id="286306"/>
    <lineage>
        <taxon>Eukaryota</taxon>
        <taxon>Metazoa</taxon>
        <taxon>Ecdysozoa</taxon>
        <taxon>Arthropoda</taxon>
        <taxon>Hexapoda</taxon>
        <taxon>Insecta</taxon>
        <taxon>Pterygota</taxon>
        <taxon>Neoptera</taxon>
        <taxon>Endopterygota</taxon>
        <taxon>Hymenoptera</taxon>
        <taxon>Apocrita</taxon>
        <taxon>Aculeata</taxon>
        <taxon>Formicoidea</taxon>
        <taxon>Formicidae</taxon>
        <taxon>Myrmicinae</taxon>
        <taxon>Cardiocondyla</taxon>
    </lineage>
</organism>
<proteinExistence type="predicted"/>
<evidence type="ECO:0000313" key="2">
    <source>
        <dbReference type="EMBL" id="KAL0128557.1"/>
    </source>
</evidence>
<dbReference type="AlphaFoldDB" id="A0AAW2GP26"/>
<sequence length="95" mass="11593">MRHILIQIFLTATQHFRQSERIFFINCCFKVFDIYSCIKRGCEKKLVLRDQRARVKMRNMQKMLVYIKKKKIVKFKFITFFMIIMPIVALKITLI</sequence>